<dbReference type="InterPro" id="IPR001568">
    <property type="entry name" value="RNase_T2-like"/>
</dbReference>
<dbReference type="Proteomes" id="UP001420932">
    <property type="component" value="Unassembled WGS sequence"/>
</dbReference>
<dbReference type="AlphaFoldDB" id="A0AAP0NNQ3"/>
<comment type="similarity">
    <text evidence="1 2">Belongs to the RNase T2 family.</text>
</comment>
<dbReference type="InterPro" id="IPR036430">
    <property type="entry name" value="RNase_T2-like_sf"/>
</dbReference>
<dbReference type="GO" id="GO:0003723">
    <property type="term" value="F:RNA binding"/>
    <property type="evidence" value="ECO:0007669"/>
    <property type="project" value="InterPro"/>
</dbReference>
<evidence type="ECO:0000256" key="3">
    <source>
        <dbReference type="SAM" id="MobiDB-lite"/>
    </source>
</evidence>
<keyword evidence="5" id="KW-1185">Reference proteome</keyword>
<evidence type="ECO:0000256" key="1">
    <source>
        <dbReference type="ARBA" id="ARBA00007469"/>
    </source>
</evidence>
<evidence type="ECO:0000256" key="2">
    <source>
        <dbReference type="RuleBase" id="RU004328"/>
    </source>
</evidence>
<dbReference type="GO" id="GO:0005576">
    <property type="term" value="C:extracellular region"/>
    <property type="evidence" value="ECO:0007669"/>
    <property type="project" value="TreeGrafter"/>
</dbReference>
<protein>
    <submittedName>
        <fullName evidence="4">Uncharacterized protein</fullName>
    </submittedName>
</protein>
<sequence>MAAPDPDANQAPQLRLDTSSSRHHRVHLDDGLCSGTRQRCEAAVDVRAVEGDDDGDGFGGGAVERGATGISDLESELLKYWPNIKCPSNEGKYLWRNTWNAYGVCSGLSEHDYFNKALELREKIDLLSIFNKNGIVSTDYADYNLANVKKAIL</sequence>
<dbReference type="SUPFAM" id="SSF55895">
    <property type="entry name" value="Ribonuclease Rh-like"/>
    <property type="match status" value="1"/>
</dbReference>
<dbReference type="PANTHER" id="PTHR11240:SF57">
    <property type="entry name" value="OS09G0538000 PROTEIN"/>
    <property type="match status" value="1"/>
</dbReference>
<evidence type="ECO:0000313" key="5">
    <source>
        <dbReference type="Proteomes" id="UP001420932"/>
    </source>
</evidence>
<dbReference type="Pfam" id="PF00445">
    <property type="entry name" value="Ribonuclease_T2"/>
    <property type="match status" value="1"/>
</dbReference>
<reference evidence="4 5" key="1">
    <citation type="submission" date="2024-01" db="EMBL/GenBank/DDBJ databases">
        <title>Genome assemblies of Stephania.</title>
        <authorList>
            <person name="Yang L."/>
        </authorList>
    </citation>
    <scope>NUCLEOTIDE SEQUENCE [LARGE SCALE GENOMIC DNA]</scope>
    <source>
        <strain evidence="4">YNDBR</strain>
        <tissue evidence="4">Leaf</tissue>
    </source>
</reference>
<proteinExistence type="inferred from homology"/>
<gene>
    <name evidence="4" type="ORF">Syun_020954</name>
</gene>
<evidence type="ECO:0000313" key="4">
    <source>
        <dbReference type="EMBL" id="KAK9114157.1"/>
    </source>
</evidence>
<dbReference type="EMBL" id="JBBNAF010000009">
    <property type="protein sequence ID" value="KAK9114157.1"/>
    <property type="molecule type" value="Genomic_DNA"/>
</dbReference>
<dbReference type="GO" id="GO:0033897">
    <property type="term" value="F:ribonuclease T2 activity"/>
    <property type="evidence" value="ECO:0007669"/>
    <property type="project" value="InterPro"/>
</dbReference>
<name>A0AAP0NNQ3_9MAGN</name>
<accession>A0AAP0NNQ3</accession>
<organism evidence="4 5">
    <name type="scientific">Stephania yunnanensis</name>
    <dbReference type="NCBI Taxonomy" id="152371"/>
    <lineage>
        <taxon>Eukaryota</taxon>
        <taxon>Viridiplantae</taxon>
        <taxon>Streptophyta</taxon>
        <taxon>Embryophyta</taxon>
        <taxon>Tracheophyta</taxon>
        <taxon>Spermatophyta</taxon>
        <taxon>Magnoliopsida</taxon>
        <taxon>Ranunculales</taxon>
        <taxon>Menispermaceae</taxon>
        <taxon>Menispermoideae</taxon>
        <taxon>Cissampelideae</taxon>
        <taxon>Stephania</taxon>
    </lineage>
</organism>
<feature type="region of interest" description="Disordered" evidence="3">
    <location>
        <begin position="1"/>
        <end position="23"/>
    </location>
</feature>
<dbReference type="GO" id="GO:0006401">
    <property type="term" value="P:RNA catabolic process"/>
    <property type="evidence" value="ECO:0007669"/>
    <property type="project" value="TreeGrafter"/>
</dbReference>
<feature type="compositionally biased region" description="Low complexity" evidence="3">
    <location>
        <begin position="1"/>
        <end position="13"/>
    </location>
</feature>
<dbReference type="PANTHER" id="PTHR11240">
    <property type="entry name" value="RIBONUCLEASE T2"/>
    <property type="match status" value="1"/>
</dbReference>
<dbReference type="Gene3D" id="3.90.730.10">
    <property type="entry name" value="Ribonuclease T2-like"/>
    <property type="match status" value="1"/>
</dbReference>
<comment type="caution">
    <text evidence="4">The sequence shown here is derived from an EMBL/GenBank/DDBJ whole genome shotgun (WGS) entry which is preliminary data.</text>
</comment>